<dbReference type="RefSeq" id="WP_348757975.1">
    <property type="nucleotide sequence ID" value="NZ_OZ026884.1"/>
</dbReference>
<dbReference type="PANTHER" id="PTHR11078:SF3">
    <property type="entry name" value="ANTITERMINATION NUSB DOMAIN-CONTAINING PROTEIN"/>
    <property type="match status" value="1"/>
</dbReference>
<evidence type="ECO:0000256" key="5">
    <source>
        <dbReference type="ARBA" id="ARBA00023163"/>
    </source>
</evidence>
<dbReference type="InterPro" id="IPR006027">
    <property type="entry name" value="NusB_RsmB_TIM44"/>
</dbReference>
<name>A0ABM9NLE7_9GAMM</name>
<reference evidence="8 9" key="1">
    <citation type="submission" date="2024-04" db="EMBL/GenBank/DDBJ databases">
        <authorList>
            <person name="Cremers G."/>
        </authorList>
    </citation>
    <scope>NUCLEOTIDE SEQUENCE [LARGE SCALE GENOMIC DNA]</scope>
    <source>
        <strain evidence="8">MeCH1-AG</strain>
    </source>
</reference>
<dbReference type="EMBL" id="OZ026884">
    <property type="protein sequence ID" value="CAL1241457.1"/>
    <property type="molecule type" value="Genomic_DNA"/>
</dbReference>
<feature type="domain" description="NusB/RsmB/TIM44" evidence="7">
    <location>
        <begin position="95"/>
        <end position="184"/>
    </location>
</feature>
<evidence type="ECO:0000256" key="1">
    <source>
        <dbReference type="ARBA" id="ARBA00005952"/>
    </source>
</evidence>
<evidence type="ECO:0000256" key="3">
    <source>
        <dbReference type="ARBA" id="ARBA00022884"/>
    </source>
</evidence>
<evidence type="ECO:0000259" key="7">
    <source>
        <dbReference type="Pfam" id="PF01029"/>
    </source>
</evidence>
<evidence type="ECO:0000256" key="4">
    <source>
        <dbReference type="ARBA" id="ARBA00023015"/>
    </source>
</evidence>
<proteinExistence type="inferred from homology"/>
<dbReference type="Gene3D" id="1.10.940.10">
    <property type="entry name" value="NusB-like"/>
    <property type="match status" value="1"/>
</dbReference>
<dbReference type="InterPro" id="IPR035926">
    <property type="entry name" value="NusB-like_sf"/>
</dbReference>
<dbReference type="Proteomes" id="UP001497493">
    <property type="component" value="Chromosome"/>
</dbReference>
<keyword evidence="3 6" id="KW-0694">RNA-binding</keyword>
<evidence type="ECO:0000313" key="8">
    <source>
        <dbReference type="EMBL" id="CAL1241457.1"/>
    </source>
</evidence>
<sequence>MSDRRTLARRCAAQALYQWQMSRAELPEIERQFLTELRTARTLLRRLRSDGALTAAERDSLEELLEKYCLPRSEGPEPEPLDLVERARQCGSLELHEGYFKELLHQVPGHLEAIDAAIGAVADRPLEAIDPVERAILRLSGYELLFKPEIPYRVAVNEGIDLAKHFGATQSYKYVNGILDRIARTHRAAEIAARRR</sequence>
<dbReference type="NCBIfam" id="TIGR01951">
    <property type="entry name" value="nusB"/>
    <property type="match status" value="1"/>
</dbReference>
<gene>
    <name evidence="6 8" type="primary">nusB</name>
    <name evidence="8" type="ORF">MECH1_V1_2681</name>
</gene>
<keyword evidence="2 6" id="KW-0889">Transcription antitermination</keyword>
<keyword evidence="4 6" id="KW-0805">Transcription regulation</keyword>
<accession>A0ABM9NLE7</accession>
<evidence type="ECO:0000256" key="2">
    <source>
        <dbReference type="ARBA" id="ARBA00022814"/>
    </source>
</evidence>
<keyword evidence="9" id="KW-1185">Reference proteome</keyword>
<evidence type="ECO:0000313" key="9">
    <source>
        <dbReference type="Proteomes" id="UP001497493"/>
    </source>
</evidence>
<dbReference type="InterPro" id="IPR011605">
    <property type="entry name" value="NusB_fam"/>
</dbReference>
<dbReference type="Pfam" id="PF01029">
    <property type="entry name" value="NusB"/>
    <property type="match status" value="1"/>
</dbReference>
<keyword evidence="5 6" id="KW-0804">Transcription</keyword>
<protein>
    <recommendedName>
        <fullName evidence="6">Transcription antitermination protein NusB</fullName>
    </recommendedName>
    <alternativeName>
        <fullName evidence="6">Antitermination factor NusB</fullName>
    </alternativeName>
</protein>
<dbReference type="SUPFAM" id="SSF48013">
    <property type="entry name" value="NusB-like"/>
    <property type="match status" value="1"/>
</dbReference>
<comment type="function">
    <text evidence="6">Involved in transcription antitermination. Required for transcription of ribosomal RNA (rRNA) genes. Binds specifically to the boxA antiterminator sequence of the ribosomal RNA (rrn) operons.</text>
</comment>
<organism evidence="8 9">
    <name type="scientific">Candidatus Methylocalor cossyra</name>
    <dbReference type="NCBI Taxonomy" id="3108543"/>
    <lineage>
        <taxon>Bacteria</taxon>
        <taxon>Pseudomonadati</taxon>
        <taxon>Pseudomonadota</taxon>
        <taxon>Gammaproteobacteria</taxon>
        <taxon>Methylococcales</taxon>
        <taxon>Methylococcaceae</taxon>
        <taxon>Candidatus Methylocalor</taxon>
    </lineage>
</organism>
<dbReference type="PANTHER" id="PTHR11078">
    <property type="entry name" value="N UTILIZATION SUBSTANCE PROTEIN B-RELATED"/>
    <property type="match status" value="1"/>
</dbReference>
<dbReference type="HAMAP" id="MF_00073">
    <property type="entry name" value="NusB"/>
    <property type="match status" value="1"/>
</dbReference>
<comment type="similarity">
    <text evidence="1 6">Belongs to the NusB family.</text>
</comment>
<evidence type="ECO:0000256" key="6">
    <source>
        <dbReference type="HAMAP-Rule" id="MF_00073"/>
    </source>
</evidence>